<dbReference type="EMBL" id="BAVZ01000039">
    <property type="protein sequence ID" value="GAF10821.1"/>
    <property type="molecule type" value="Genomic_DNA"/>
</dbReference>
<evidence type="ECO:0008006" key="3">
    <source>
        <dbReference type="Google" id="ProtNLM"/>
    </source>
</evidence>
<proteinExistence type="predicted"/>
<dbReference type="OrthoDB" id="2666658at2"/>
<reference evidence="1 2" key="1">
    <citation type="journal article" date="2014" name="Genome Announc.">
        <title>Draft Genome Sequence of Paenibacillus pini JCM 16418T, Isolated from the Rhizosphere of Pine Tree.</title>
        <authorList>
            <person name="Yuki M."/>
            <person name="Oshima K."/>
            <person name="Suda W."/>
            <person name="Oshida Y."/>
            <person name="Kitamura K."/>
            <person name="Iida Y."/>
            <person name="Hattori M."/>
            <person name="Ohkuma M."/>
        </authorList>
    </citation>
    <scope>NUCLEOTIDE SEQUENCE [LARGE SCALE GENOMIC DNA]</scope>
    <source>
        <strain evidence="1 2">JCM 16418</strain>
    </source>
</reference>
<comment type="caution">
    <text evidence="1">The sequence shown here is derived from an EMBL/GenBank/DDBJ whole genome shotgun (WGS) entry which is preliminary data.</text>
</comment>
<protein>
    <recommendedName>
        <fullName evidence="3">DUF4145 domain-containing protein</fullName>
    </recommendedName>
</protein>
<organism evidence="1 2">
    <name type="scientific">Paenibacillus pini JCM 16418</name>
    <dbReference type="NCBI Taxonomy" id="1236976"/>
    <lineage>
        <taxon>Bacteria</taxon>
        <taxon>Bacillati</taxon>
        <taxon>Bacillota</taxon>
        <taxon>Bacilli</taxon>
        <taxon>Bacillales</taxon>
        <taxon>Paenibacillaceae</taxon>
        <taxon>Paenibacillus</taxon>
    </lineage>
</organism>
<gene>
    <name evidence="1" type="ORF">JCM16418_5045</name>
</gene>
<dbReference type="STRING" id="1236976.JCM16418_5045"/>
<keyword evidence="2" id="KW-1185">Reference proteome</keyword>
<dbReference type="RefSeq" id="WP_036653614.1">
    <property type="nucleotide sequence ID" value="NZ_BAVZ01000039.1"/>
</dbReference>
<evidence type="ECO:0000313" key="2">
    <source>
        <dbReference type="Proteomes" id="UP000019364"/>
    </source>
</evidence>
<sequence length="176" mass="20351">MKNITAENYFKPDDIIKNFGAVNFETGEQWAITEVDILNFVDKITVDELVPDDIKDLIEVSKALYAYGYLYWTFFTLAQEQSYKALEAAIARVHEKIYETNFSSKGNKRLQLSDMIQKLINSGNIPHEKKVQYDAIRELRNISFHPSMQSQRGLAAYDTVIQIIEEINSLFQSLEK</sequence>
<dbReference type="AlphaFoldDB" id="W7Z1F4"/>
<evidence type="ECO:0000313" key="1">
    <source>
        <dbReference type="EMBL" id="GAF10821.1"/>
    </source>
</evidence>
<name>W7Z1F4_9BACL</name>
<accession>W7Z1F4</accession>
<dbReference type="Proteomes" id="UP000019364">
    <property type="component" value="Unassembled WGS sequence"/>
</dbReference>